<keyword evidence="1 3" id="KW-0808">Transferase</keyword>
<comment type="caution">
    <text evidence="3">The sequence shown here is derived from an EMBL/GenBank/DDBJ whole genome shotgun (WGS) entry which is preliminary data.</text>
</comment>
<evidence type="ECO:0000259" key="2">
    <source>
        <dbReference type="Pfam" id="PF08241"/>
    </source>
</evidence>
<dbReference type="InterPro" id="IPR050447">
    <property type="entry name" value="Erg6_SMT_methyltransf"/>
</dbReference>
<dbReference type="GO" id="GO:0032259">
    <property type="term" value="P:methylation"/>
    <property type="evidence" value="ECO:0007669"/>
    <property type="project" value="UniProtKB-KW"/>
</dbReference>
<dbReference type="Proteomes" id="UP000484988">
    <property type="component" value="Unassembled WGS sequence"/>
</dbReference>
<dbReference type="SUPFAM" id="SSF53335">
    <property type="entry name" value="S-adenosyl-L-methionine-dependent methyltransferases"/>
    <property type="match status" value="1"/>
</dbReference>
<keyword evidence="3" id="KW-0489">Methyltransferase</keyword>
<keyword evidence="4" id="KW-1185">Reference proteome</keyword>
<feature type="domain" description="Methyltransferase type 11" evidence="2">
    <location>
        <begin position="73"/>
        <end position="171"/>
    </location>
</feature>
<dbReference type="Pfam" id="PF08241">
    <property type="entry name" value="Methyltransf_11"/>
    <property type="match status" value="1"/>
</dbReference>
<reference evidence="3 4" key="1">
    <citation type="submission" date="2020-02" db="EMBL/GenBank/DDBJ databases">
        <title>Whole Genome Shotgun Sequence of Streptomyces sp. strain CWH03.</title>
        <authorList>
            <person name="Dohra H."/>
            <person name="Kodani S."/>
            <person name="Yamamura H."/>
        </authorList>
    </citation>
    <scope>NUCLEOTIDE SEQUENCE [LARGE SCALE GENOMIC DNA]</scope>
    <source>
        <strain evidence="3 4">CWH03</strain>
    </source>
</reference>
<protein>
    <submittedName>
        <fullName evidence="3">Methyltransferase domain-containing protein</fullName>
    </submittedName>
</protein>
<sequence>MPQQPAPPVLPVPDEVGRLYDRYTDLGSATLGENLHFGYWDTPDSPAPLEEATDRLTDLMTDRLHIGPGSRVLDLGCGTGRPAVRIAGRTGADVTGISISRKQVDRATALAAEHDLASRVRFERADAMELPFAGDSFDAVIALESIIHMPDRAHVLREAVRVLRPGGRLVLTDFFERAPIPESGRPAVERYLREFMMTMVQAEDYPPLLRQAGLWFEELTDISEPTLRRTFVELSARISGSAQQLGSDYGGELVEQFNPADMTDVSEFGHLLVVAVRPPNR</sequence>
<gene>
    <name evidence="3" type="ORF">SCWH03_45010</name>
</gene>
<dbReference type="Gene3D" id="3.40.50.150">
    <property type="entry name" value="Vaccinia Virus protein VP39"/>
    <property type="match status" value="1"/>
</dbReference>
<dbReference type="RefSeq" id="WP_173265950.1">
    <property type="nucleotide sequence ID" value="NZ_BLLG01000015.1"/>
</dbReference>
<dbReference type="PANTHER" id="PTHR44068:SF11">
    <property type="entry name" value="GERANYL DIPHOSPHATE 2-C-METHYLTRANSFERASE"/>
    <property type="match status" value="1"/>
</dbReference>
<organism evidence="3 4">
    <name type="scientific">Streptomyces pacificus</name>
    <dbReference type="NCBI Taxonomy" id="2705029"/>
    <lineage>
        <taxon>Bacteria</taxon>
        <taxon>Bacillati</taxon>
        <taxon>Actinomycetota</taxon>
        <taxon>Actinomycetes</taxon>
        <taxon>Kitasatosporales</taxon>
        <taxon>Streptomycetaceae</taxon>
        <taxon>Streptomyces</taxon>
    </lineage>
</organism>
<evidence type="ECO:0000313" key="3">
    <source>
        <dbReference type="EMBL" id="GFH38259.1"/>
    </source>
</evidence>
<proteinExistence type="predicted"/>
<dbReference type="InterPro" id="IPR013216">
    <property type="entry name" value="Methyltransf_11"/>
</dbReference>
<dbReference type="GO" id="GO:0008757">
    <property type="term" value="F:S-adenosylmethionine-dependent methyltransferase activity"/>
    <property type="evidence" value="ECO:0007669"/>
    <property type="project" value="InterPro"/>
</dbReference>
<accession>A0A6A0AZ81</accession>
<evidence type="ECO:0000256" key="1">
    <source>
        <dbReference type="ARBA" id="ARBA00022679"/>
    </source>
</evidence>
<name>A0A6A0AZ81_9ACTN</name>
<evidence type="ECO:0000313" key="4">
    <source>
        <dbReference type="Proteomes" id="UP000484988"/>
    </source>
</evidence>
<dbReference type="CDD" id="cd02440">
    <property type="entry name" value="AdoMet_MTases"/>
    <property type="match status" value="1"/>
</dbReference>
<dbReference type="AlphaFoldDB" id="A0A6A0AZ81"/>
<dbReference type="EMBL" id="BLLG01000015">
    <property type="protein sequence ID" value="GFH38259.1"/>
    <property type="molecule type" value="Genomic_DNA"/>
</dbReference>
<dbReference type="PANTHER" id="PTHR44068">
    <property type="entry name" value="ZGC:194242"/>
    <property type="match status" value="1"/>
</dbReference>
<dbReference type="InterPro" id="IPR029063">
    <property type="entry name" value="SAM-dependent_MTases_sf"/>
</dbReference>